<keyword evidence="12" id="KW-1185">Reference proteome</keyword>
<dbReference type="SUPFAM" id="SSF161098">
    <property type="entry name" value="MetI-like"/>
    <property type="match status" value="2"/>
</dbReference>
<evidence type="ECO:0000256" key="3">
    <source>
        <dbReference type="ARBA" id="ARBA00022448"/>
    </source>
</evidence>
<dbReference type="PANTHER" id="PTHR30425">
    <property type="entry name" value="PHOSPHATE TRANSPORT SYSTEM PERMEASE PROTEIN PST"/>
    <property type="match status" value="1"/>
</dbReference>
<evidence type="ECO:0000256" key="5">
    <source>
        <dbReference type="ARBA" id="ARBA00022592"/>
    </source>
</evidence>
<evidence type="ECO:0000256" key="9">
    <source>
        <dbReference type="SAM" id="Phobius"/>
    </source>
</evidence>
<evidence type="ECO:0000256" key="1">
    <source>
        <dbReference type="ARBA" id="ARBA00004651"/>
    </source>
</evidence>
<evidence type="ECO:0000256" key="2">
    <source>
        <dbReference type="ARBA" id="ARBA00007069"/>
    </source>
</evidence>
<dbReference type="GO" id="GO:0035435">
    <property type="term" value="P:phosphate ion transmembrane transport"/>
    <property type="evidence" value="ECO:0007669"/>
    <property type="project" value="InterPro"/>
</dbReference>
<comment type="similarity">
    <text evidence="2">Belongs to the binding-protein-dependent transport system permease family. CysTW subfamily.</text>
</comment>
<dbReference type="InterPro" id="IPR051124">
    <property type="entry name" value="Phosphate_Transport_Permease"/>
</dbReference>
<keyword evidence="6 9" id="KW-0812">Transmembrane</keyword>
<dbReference type="GO" id="GO:0005315">
    <property type="term" value="F:phosphate transmembrane transporter activity"/>
    <property type="evidence" value="ECO:0007669"/>
    <property type="project" value="InterPro"/>
</dbReference>
<evidence type="ECO:0000313" key="11">
    <source>
        <dbReference type="EMBL" id="AOG60709.1"/>
    </source>
</evidence>
<dbReference type="NCBIfam" id="TIGR02138">
    <property type="entry name" value="phosphate_pstC"/>
    <property type="match status" value="1"/>
</dbReference>
<feature type="transmembrane region" description="Helical" evidence="9">
    <location>
        <begin position="133"/>
        <end position="153"/>
    </location>
</feature>
<dbReference type="PANTHER" id="PTHR30425:SF1">
    <property type="entry name" value="PHOSPHATE TRANSPORT SYSTEM PERMEASE PROTEIN PSTC"/>
    <property type="match status" value="1"/>
</dbReference>
<feature type="transmembrane region" description="Helical" evidence="9">
    <location>
        <begin position="611"/>
        <end position="629"/>
    </location>
</feature>
<dbReference type="STRING" id="216938.SHELI_v1c07600"/>
<keyword evidence="5" id="KW-0592">Phosphate transport</keyword>
<evidence type="ECO:0000259" key="10">
    <source>
        <dbReference type="PROSITE" id="PS50928"/>
    </source>
</evidence>
<evidence type="ECO:0000256" key="4">
    <source>
        <dbReference type="ARBA" id="ARBA00022475"/>
    </source>
</evidence>
<feature type="transmembrane region" description="Helical" evidence="9">
    <location>
        <begin position="376"/>
        <end position="398"/>
    </location>
</feature>
<dbReference type="InterPro" id="IPR000515">
    <property type="entry name" value="MetI-like"/>
</dbReference>
<feature type="domain" description="ABC transmembrane type-1" evidence="10">
    <location>
        <begin position="423"/>
        <end position="630"/>
    </location>
</feature>
<evidence type="ECO:0000313" key="12">
    <source>
        <dbReference type="Proteomes" id="UP000094378"/>
    </source>
</evidence>
<dbReference type="CDD" id="cd06261">
    <property type="entry name" value="TM_PBP2"/>
    <property type="match status" value="2"/>
</dbReference>
<dbReference type="PATRIC" id="fig|216938.3.peg.773"/>
<evidence type="ECO:0000256" key="7">
    <source>
        <dbReference type="ARBA" id="ARBA00022989"/>
    </source>
</evidence>
<dbReference type="InterPro" id="IPR011864">
    <property type="entry name" value="Phosphate_PstC"/>
</dbReference>
<keyword evidence="8 9" id="KW-0472">Membrane</keyword>
<sequence>MTNKQSKTESLENNVQVKSLHKMPKTKLSKLDLSSKWTIIIVTGITLLILAILVSFILYKSIPAFQEVGFFQFIFSHEWAPAKDGADGSYGILKIIESTMMMLLISLIIAVPLTIFSSVFITEYLSKKTKKFIITFIQLLAGIPSVVFGLFALDQIGPLFVKMGAATGGNMMTASFTLAFMALPTMITLSINALEAVPDSYRYAALALGVTKEKTTFKVVLKTAMPRIITAIITGVARIIGETMAVILIAGNSSKGLNTDDGFSGFLFSSIRTLAGTIGLEMLENNGNTHESALYAIGLVLFILVIFINLIIIAVGNINKNKRNKIKATKYNKAKIKNAKNVDFPYSYEPYKLKTLVRTRTEQRALKNIESFTLRFLMFIATSIIVIFTTWIIVTVIFKGLAGFDAHSFIEIPGQRSGIFATMLTTLLLVISTIILAIPLALFVAVYLAEYAHKSSKFAKIIRFSINVLSSTPSIVFGVFGLSLFVVAMGLPMSVFAASLTMTIVILPSLINVFEDSISGVPYMYREAAYGMGMTKTKVIIKVVIPNAMQGMITGIILSIARIIGESAPIYLTLGTSVRMPGEGFFSSGATLTTQIYMMAAEGSSAETLGIAYELATVTILLVLGLNWLSKYLAKLLDPARNKVGFKQYWKNNYNRIFKHSYKNDFIFLGKSIKSKFKKLAIIFNFKKANIYLKNIKTRRSVIKTITKEAKENGGNKKSTR</sequence>
<dbReference type="AlphaFoldDB" id="A0A1B3SLA0"/>
<feature type="transmembrane region" description="Helical" evidence="9">
    <location>
        <begin position="228"/>
        <end position="250"/>
    </location>
</feature>
<feature type="transmembrane region" description="Helical" evidence="9">
    <location>
        <begin position="461"/>
        <end position="487"/>
    </location>
</feature>
<reference evidence="11 12" key="1">
    <citation type="submission" date="2016-08" db="EMBL/GenBank/DDBJ databases">
        <title>Complete genome sequence of Spiroplasma helicoides TABS-2 (DSM 22551).</title>
        <authorList>
            <person name="Shen W.-Y."/>
            <person name="Lo W.-S."/>
            <person name="Lai Y.-C."/>
            <person name="Kuo C.-H."/>
        </authorList>
    </citation>
    <scope>NUCLEOTIDE SEQUENCE [LARGE SCALE GENOMIC DNA]</scope>
    <source>
        <strain evidence="11 12">TABS-2</strain>
    </source>
</reference>
<dbReference type="RefSeq" id="WP_069116849.1">
    <property type="nucleotide sequence ID" value="NZ_CP017015.1"/>
</dbReference>
<feature type="domain" description="ABC transmembrane type-1" evidence="10">
    <location>
        <begin position="96"/>
        <end position="312"/>
    </location>
</feature>
<feature type="transmembrane region" description="Helical" evidence="9">
    <location>
        <begin position="418"/>
        <end position="449"/>
    </location>
</feature>
<dbReference type="InterPro" id="IPR035906">
    <property type="entry name" value="MetI-like_sf"/>
</dbReference>
<comment type="subcellular location">
    <subcellularLocation>
        <location evidence="1">Cell membrane</location>
        <topology evidence="1">Multi-pass membrane protein</topology>
    </subcellularLocation>
</comment>
<dbReference type="EMBL" id="CP017015">
    <property type="protein sequence ID" value="AOG60709.1"/>
    <property type="molecule type" value="Genomic_DNA"/>
</dbReference>
<dbReference type="OrthoDB" id="9785113at2"/>
<dbReference type="Gene3D" id="1.10.3720.10">
    <property type="entry name" value="MetI-like"/>
    <property type="match status" value="2"/>
</dbReference>
<evidence type="ECO:0000256" key="6">
    <source>
        <dbReference type="ARBA" id="ARBA00022692"/>
    </source>
</evidence>
<keyword evidence="4" id="KW-1003">Cell membrane</keyword>
<feature type="transmembrane region" description="Helical" evidence="9">
    <location>
        <begin position="37"/>
        <end position="59"/>
    </location>
</feature>
<dbReference type="GO" id="GO:0005886">
    <property type="term" value="C:plasma membrane"/>
    <property type="evidence" value="ECO:0007669"/>
    <property type="project" value="UniProtKB-SubCell"/>
</dbReference>
<name>A0A1B3SLA0_9MOLU</name>
<dbReference type="Pfam" id="PF00528">
    <property type="entry name" value="BPD_transp_1"/>
    <property type="match status" value="2"/>
</dbReference>
<dbReference type="InterPro" id="IPR005672">
    <property type="entry name" value="Phosphate_PstA"/>
</dbReference>
<feature type="transmembrane region" description="Helical" evidence="9">
    <location>
        <begin position="100"/>
        <end position="121"/>
    </location>
</feature>
<protein>
    <submittedName>
        <fullName evidence="11">Phosphate ABC transporter permease</fullName>
    </submittedName>
</protein>
<feature type="transmembrane region" description="Helical" evidence="9">
    <location>
        <begin position="539"/>
        <end position="564"/>
    </location>
</feature>
<keyword evidence="3" id="KW-0813">Transport</keyword>
<proteinExistence type="inferred from homology"/>
<evidence type="ECO:0000256" key="8">
    <source>
        <dbReference type="ARBA" id="ARBA00023136"/>
    </source>
</evidence>
<dbReference type="KEGG" id="shj:SHELI_v1c07600"/>
<dbReference type="NCBIfam" id="TIGR00974">
    <property type="entry name" value="3a0107s02c"/>
    <property type="match status" value="1"/>
</dbReference>
<feature type="transmembrane region" description="Helical" evidence="9">
    <location>
        <begin position="293"/>
        <end position="318"/>
    </location>
</feature>
<dbReference type="PROSITE" id="PS50928">
    <property type="entry name" value="ABC_TM1"/>
    <property type="match status" value="2"/>
</dbReference>
<dbReference type="Proteomes" id="UP000094378">
    <property type="component" value="Chromosome"/>
</dbReference>
<feature type="transmembrane region" description="Helical" evidence="9">
    <location>
        <begin position="493"/>
        <end position="514"/>
    </location>
</feature>
<accession>A0A1B3SLA0</accession>
<gene>
    <name evidence="11" type="primary">pstA</name>
    <name evidence="11" type="ORF">SHELI_v1c07600</name>
</gene>
<organism evidence="11 12">
    <name type="scientific">Spiroplasma helicoides</name>
    <dbReference type="NCBI Taxonomy" id="216938"/>
    <lineage>
        <taxon>Bacteria</taxon>
        <taxon>Bacillati</taxon>
        <taxon>Mycoplasmatota</taxon>
        <taxon>Mollicutes</taxon>
        <taxon>Entomoplasmatales</taxon>
        <taxon>Spiroplasmataceae</taxon>
        <taxon>Spiroplasma</taxon>
    </lineage>
</organism>
<keyword evidence="7 9" id="KW-1133">Transmembrane helix</keyword>
<feature type="transmembrane region" description="Helical" evidence="9">
    <location>
        <begin position="173"/>
        <end position="194"/>
    </location>
</feature>